<dbReference type="EMBL" id="AP027742">
    <property type="protein sequence ID" value="BDZ78778.1"/>
    <property type="molecule type" value="Genomic_DNA"/>
</dbReference>
<gene>
    <name evidence="4" type="ORF">Lac1_29610</name>
</gene>
<evidence type="ECO:0000256" key="2">
    <source>
        <dbReference type="SAM" id="MobiDB-lite"/>
    </source>
</evidence>
<evidence type="ECO:0008006" key="6">
    <source>
        <dbReference type="Google" id="ProtNLM"/>
    </source>
</evidence>
<feature type="transmembrane region" description="Helical" evidence="3">
    <location>
        <begin position="24"/>
        <end position="45"/>
    </location>
</feature>
<reference evidence="5" key="1">
    <citation type="journal article" date="2023" name="Int. J. Syst. Evol. Microbiol.">
        <title>Claveliimonas bilis gen. nov., sp. nov., deoxycholic acid-producing bacteria isolated from human faeces, and reclassification of Sellimonas monacensis Zenner et al. 2021 as Claveliimonas monacensis comb. nov.</title>
        <authorList>
            <person name="Hisatomi A."/>
            <person name="Kastawa N.W.E.P.G."/>
            <person name="Song I."/>
            <person name="Ohkuma M."/>
            <person name="Fukiya S."/>
            <person name="Sakamoto M."/>
        </authorList>
    </citation>
    <scope>NUCLEOTIDE SEQUENCE [LARGE SCALE GENOMIC DNA]</scope>
    <source>
        <strain evidence="5">12BBH14</strain>
    </source>
</reference>
<sequence>MSGIKQKNRVRQQRKRVQQHKRSMLGISAVIMLLVMVVSVSSISLQARNKEYIAQEKELEASIQEEKDRAEEISELEDYVGTDEYIEQTAKDKLGLVHENEIIFKAR</sequence>
<dbReference type="Proteomes" id="UP001305815">
    <property type="component" value="Chromosome"/>
</dbReference>
<proteinExistence type="predicted"/>
<evidence type="ECO:0000256" key="3">
    <source>
        <dbReference type="SAM" id="Phobius"/>
    </source>
</evidence>
<feature type="coiled-coil region" evidence="1">
    <location>
        <begin position="49"/>
        <end position="76"/>
    </location>
</feature>
<organism evidence="4 5">
    <name type="scientific">Claveliimonas bilis</name>
    <dbReference type="NCBI Taxonomy" id="3028070"/>
    <lineage>
        <taxon>Bacteria</taxon>
        <taxon>Bacillati</taxon>
        <taxon>Bacillota</taxon>
        <taxon>Clostridia</taxon>
        <taxon>Lachnospirales</taxon>
        <taxon>Lachnospiraceae</taxon>
        <taxon>Claveliimonas</taxon>
    </lineage>
</organism>
<dbReference type="Pfam" id="PF04977">
    <property type="entry name" value="DivIC"/>
    <property type="match status" value="1"/>
</dbReference>
<keyword evidence="5" id="KW-1185">Reference proteome</keyword>
<protein>
    <recommendedName>
        <fullName evidence="6">Septum formation initiator</fullName>
    </recommendedName>
</protein>
<evidence type="ECO:0000313" key="5">
    <source>
        <dbReference type="Proteomes" id="UP001305815"/>
    </source>
</evidence>
<accession>A0ABN6YZG0</accession>
<keyword evidence="3" id="KW-0812">Transmembrane</keyword>
<keyword evidence="3" id="KW-0472">Membrane</keyword>
<keyword evidence="3" id="KW-1133">Transmembrane helix</keyword>
<evidence type="ECO:0000313" key="4">
    <source>
        <dbReference type="EMBL" id="BDZ78778.1"/>
    </source>
</evidence>
<keyword evidence="1" id="KW-0175">Coiled coil</keyword>
<name>A0ABN6YZG0_9FIRM</name>
<feature type="region of interest" description="Disordered" evidence="2">
    <location>
        <begin position="1"/>
        <end position="21"/>
    </location>
</feature>
<evidence type="ECO:0000256" key="1">
    <source>
        <dbReference type="SAM" id="Coils"/>
    </source>
</evidence>
<dbReference type="InterPro" id="IPR007060">
    <property type="entry name" value="FtsL/DivIC"/>
</dbReference>
<dbReference type="RefSeq" id="WP_256195958.1">
    <property type="nucleotide sequence ID" value="NZ_AP027742.1"/>
</dbReference>